<sequence length="314" mass="34723">MAEEKKTILVLGGSGYLGQFLVSSLAPLHKVAFTFHSTDEPQLPGCPQAFWVNLATGEGLHTVFDTLGPVDVVINCAAVSQPALCDKHPEAARALNVPTQLLEAMDIHRCATDADPLLIFFSTDQVYDGSHANWKEDEACHPVNTYGCTKVEAEKAIQERWPNHVILRSSIIYGPQSHQPVSRSLFLQFMHRVLRMRKPTTFFVDEYRNPIYIHDIIKIVMLLVLHAHDLPTLSAHKVFNMGGPQRFSRAEMALELAAFLHMDPEGIVLSAPASSVHRSTPSPADISMNSSRLIEALGIELTPFSEALSQIPLD</sequence>
<dbReference type="Pfam" id="PF04321">
    <property type="entry name" value="RmlD_sub_bind"/>
    <property type="match status" value="1"/>
</dbReference>
<reference evidence="2 3" key="1">
    <citation type="journal article" date="2024" name="Nat. Commun.">
        <title>Phylogenomics reveals the evolutionary origins of lichenization in chlorophyte algae.</title>
        <authorList>
            <person name="Puginier C."/>
            <person name="Libourel C."/>
            <person name="Otte J."/>
            <person name="Skaloud P."/>
            <person name="Haon M."/>
            <person name="Grisel S."/>
            <person name="Petersen M."/>
            <person name="Berrin J.G."/>
            <person name="Delaux P.M."/>
            <person name="Dal Grande F."/>
            <person name="Keller J."/>
        </authorList>
    </citation>
    <scope>NUCLEOTIDE SEQUENCE [LARGE SCALE GENOMIC DNA]</scope>
    <source>
        <strain evidence="2 3">SAG 2036</strain>
    </source>
</reference>
<dbReference type="SUPFAM" id="SSF51735">
    <property type="entry name" value="NAD(P)-binding Rossmann-fold domains"/>
    <property type="match status" value="1"/>
</dbReference>
<organism evidence="2 3">
    <name type="scientific">Symbiochloris irregularis</name>
    <dbReference type="NCBI Taxonomy" id="706552"/>
    <lineage>
        <taxon>Eukaryota</taxon>
        <taxon>Viridiplantae</taxon>
        <taxon>Chlorophyta</taxon>
        <taxon>core chlorophytes</taxon>
        <taxon>Trebouxiophyceae</taxon>
        <taxon>Trebouxiales</taxon>
        <taxon>Trebouxiaceae</taxon>
        <taxon>Symbiochloris</taxon>
    </lineage>
</organism>
<evidence type="ECO:0000259" key="1">
    <source>
        <dbReference type="Pfam" id="PF04321"/>
    </source>
</evidence>
<protein>
    <recommendedName>
        <fullName evidence="1">RmlD-like substrate binding domain-containing protein</fullName>
    </recommendedName>
</protein>
<dbReference type="PANTHER" id="PTHR43242:SF1">
    <property type="entry name" value="NAD(P)-BINDING ROSSMANN-FOLD SUPERFAMILY PROTEIN"/>
    <property type="match status" value="1"/>
</dbReference>
<proteinExistence type="predicted"/>
<dbReference type="InterPro" id="IPR036291">
    <property type="entry name" value="NAD(P)-bd_dom_sf"/>
</dbReference>
<dbReference type="CDD" id="cd05254">
    <property type="entry name" value="dTDP_HR_like_SDR_e"/>
    <property type="match status" value="1"/>
</dbReference>
<dbReference type="Gene3D" id="3.40.50.720">
    <property type="entry name" value="NAD(P)-binding Rossmann-like Domain"/>
    <property type="match status" value="1"/>
</dbReference>
<name>A0AAW1NLM4_9CHLO</name>
<dbReference type="PANTHER" id="PTHR43242">
    <property type="entry name" value="NAD(P)-BINDING ROSSMANN-FOLD SUPERFAMILY PROTEIN"/>
    <property type="match status" value="1"/>
</dbReference>
<comment type="caution">
    <text evidence="2">The sequence shown here is derived from an EMBL/GenBank/DDBJ whole genome shotgun (WGS) entry which is preliminary data.</text>
</comment>
<evidence type="ECO:0000313" key="3">
    <source>
        <dbReference type="Proteomes" id="UP001465755"/>
    </source>
</evidence>
<keyword evidence="3" id="KW-1185">Reference proteome</keyword>
<accession>A0AAW1NLM4</accession>
<dbReference type="AlphaFoldDB" id="A0AAW1NLM4"/>
<dbReference type="EMBL" id="JALJOQ010000313">
    <property type="protein sequence ID" value="KAK9785252.1"/>
    <property type="molecule type" value="Genomic_DNA"/>
</dbReference>
<feature type="domain" description="RmlD-like substrate binding" evidence="1">
    <location>
        <begin position="7"/>
        <end position="310"/>
    </location>
</feature>
<evidence type="ECO:0000313" key="2">
    <source>
        <dbReference type="EMBL" id="KAK9785252.1"/>
    </source>
</evidence>
<dbReference type="InterPro" id="IPR029903">
    <property type="entry name" value="RmlD-like-bd"/>
</dbReference>
<gene>
    <name evidence="2" type="ORF">WJX73_007610</name>
</gene>
<dbReference type="Proteomes" id="UP001465755">
    <property type="component" value="Unassembled WGS sequence"/>
</dbReference>